<accession>A0A1I8ECZ1</accession>
<evidence type="ECO:0000256" key="1">
    <source>
        <dbReference type="ARBA" id="ARBA00022603"/>
    </source>
</evidence>
<dbReference type="GO" id="GO:0000049">
    <property type="term" value="F:tRNA binding"/>
    <property type="evidence" value="ECO:0007669"/>
    <property type="project" value="TreeGrafter"/>
</dbReference>
<keyword evidence="2" id="KW-0808">Transferase</keyword>
<organism evidence="4">
    <name type="scientific">Wuchereria bancrofti</name>
    <dbReference type="NCBI Taxonomy" id="6293"/>
    <lineage>
        <taxon>Eukaryota</taxon>
        <taxon>Metazoa</taxon>
        <taxon>Ecdysozoa</taxon>
        <taxon>Nematoda</taxon>
        <taxon>Chromadorea</taxon>
        <taxon>Rhabditida</taxon>
        <taxon>Spirurina</taxon>
        <taxon>Spiruromorpha</taxon>
        <taxon>Filarioidea</taxon>
        <taxon>Onchocercidae</taxon>
        <taxon>Wuchereria</taxon>
    </lineage>
</organism>
<dbReference type="STRING" id="6293.A0A1I8ECZ1"/>
<name>A0A1I8ECZ1_WUCBA</name>
<evidence type="ECO:0000259" key="3">
    <source>
        <dbReference type="Pfam" id="PF08241"/>
    </source>
</evidence>
<reference evidence="4" key="1">
    <citation type="submission" date="2016-11" db="UniProtKB">
        <authorList>
            <consortium name="WormBaseParasite"/>
        </authorList>
    </citation>
    <scope>IDENTIFICATION</scope>
    <source>
        <strain evidence="4">pt0022</strain>
    </source>
</reference>
<dbReference type="GO" id="GO:0005634">
    <property type="term" value="C:nucleus"/>
    <property type="evidence" value="ECO:0007669"/>
    <property type="project" value="TreeGrafter"/>
</dbReference>
<dbReference type="GO" id="GO:0002098">
    <property type="term" value="P:tRNA wobble uridine modification"/>
    <property type="evidence" value="ECO:0007669"/>
    <property type="project" value="TreeGrafter"/>
</dbReference>
<dbReference type="PANTHER" id="PTHR13069:SF34">
    <property type="entry name" value="METHYLTRANSFERASE TYPE 11 DOMAIN-CONTAINING PROTEIN"/>
    <property type="match status" value="1"/>
</dbReference>
<dbReference type="SUPFAM" id="SSF53335">
    <property type="entry name" value="S-adenosyl-L-methionine-dependent methyltransferases"/>
    <property type="match status" value="1"/>
</dbReference>
<keyword evidence="1" id="KW-0489">Methyltransferase</keyword>
<dbReference type="GO" id="GO:0005737">
    <property type="term" value="C:cytoplasm"/>
    <property type="evidence" value="ECO:0007669"/>
    <property type="project" value="TreeGrafter"/>
</dbReference>
<evidence type="ECO:0000256" key="2">
    <source>
        <dbReference type="ARBA" id="ARBA00022679"/>
    </source>
</evidence>
<dbReference type="WBParaSite" id="maker-PairedContig_1431-snap-gene-0.4-mRNA-1">
    <property type="protein sequence ID" value="maker-PairedContig_1431-snap-gene-0.4-mRNA-1"/>
    <property type="gene ID" value="maker-PairedContig_1431-snap-gene-0.4"/>
</dbReference>
<dbReference type="AlphaFoldDB" id="A0A1I8ECZ1"/>
<proteinExistence type="predicted"/>
<dbReference type="Gene3D" id="3.40.50.150">
    <property type="entry name" value="Vaccinia Virus protein VP39"/>
    <property type="match status" value="1"/>
</dbReference>
<dbReference type="GO" id="GO:0106335">
    <property type="term" value="F:tRNA (5-carboxymethyluridine(34)-5-O)-methyltransferase activity"/>
    <property type="evidence" value="ECO:0007669"/>
    <property type="project" value="TreeGrafter"/>
</dbReference>
<protein>
    <submittedName>
        <fullName evidence="4">Methyltransf_11 domain-containing protein</fullName>
    </submittedName>
</protein>
<dbReference type="GO" id="GO:0030488">
    <property type="term" value="P:tRNA methylation"/>
    <property type="evidence" value="ECO:0007669"/>
    <property type="project" value="TreeGrafter"/>
</dbReference>
<sequence length="302" mass="35064">MDIEKKYVQEAYKCLASLPGTVYCRNANRKSAIRWVNVQKFVNQLPLGTIVIDIGCGEAKYHRSDCFFMDCDTCLEMLAQLQLPPMVDLQLADALNLPYRSNSIDAALLVSVLHHFTTLDRRKRAGQVLIYVWAFEQPNGKFPSQDVLVPCQLHRCDSISLNGHDKPVKFHMNSTKEERLIRDSIAVKSLAKNATQPSHLSLFHRICNIFTTSYILSRHLPSILLNEFTTKRNLNTLITGDLRSLMRYYEIERFSVEFAKRIIEMALAEVLCIKQRYNSYRFYHVFKEVSSQIFKKWEKIFV</sequence>
<dbReference type="Pfam" id="PF08241">
    <property type="entry name" value="Methyltransf_11"/>
    <property type="match status" value="1"/>
</dbReference>
<dbReference type="InterPro" id="IPR013216">
    <property type="entry name" value="Methyltransf_11"/>
</dbReference>
<dbReference type="InterPro" id="IPR029063">
    <property type="entry name" value="SAM-dependent_MTases_sf"/>
</dbReference>
<dbReference type="GO" id="GO:0008757">
    <property type="term" value="F:S-adenosylmethionine-dependent methyltransferase activity"/>
    <property type="evidence" value="ECO:0007669"/>
    <property type="project" value="InterPro"/>
</dbReference>
<dbReference type="InterPro" id="IPR051422">
    <property type="entry name" value="AlkB_tRNA_MeTrf/Diox"/>
</dbReference>
<evidence type="ECO:0000313" key="4">
    <source>
        <dbReference type="WBParaSite" id="maker-PairedContig_1431-snap-gene-0.4-mRNA-1"/>
    </source>
</evidence>
<feature type="domain" description="Methyltransferase type 11" evidence="3">
    <location>
        <begin position="53"/>
        <end position="120"/>
    </location>
</feature>
<dbReference type="PANTHER" id="PTHR13069">
    <property type="entry name" value="ALKYLATED DNA REPAIR PROTEIN ALKB HOMOLOG 8"/>
    <property type="match status" value="1"/>
</dbReference>